<reference evidence="9 10" key="1">
    <citation type="journal article" date="2023" name="Elife">
        <title>Identification of key yeast species and microbe-microbe interactions impacting larval growth of Drosophila in the wild.</title>
        <authorList>
            <person name="Mure A."/>
            <person name="Sugiura Y."/>
            <person name="Maeda R."/>
            <person name="Honda K."/>
            <person name="Sakurai N."/>
            <person name="Takahashi Y."/>
            <person name="Watada M."/>
            <person name="Katoh T."/>
            <person name="Gotoh A."/>
            <person name="Gotoh Y."/>
            <person name="Taniguchi I."/>
            <person name="Nakamura K."/>
            <person name="Hayashi T."/>
            <person name="Katayama T."/>
            <person name="Uemura T."/>
            <person name="Hattori Y."/>
        </authorList>
    </citation>
    <scope>NUCLEOTIDE SEQUENCE [LARGE SCALE GENOMIC DNA]</scope>
    <source>
        <strain evidence="9 10">SC-9</strain>
    </source>
</reference>
<comment type="caution">
    <text evidence="9">The sequence shown here is derived from an EMBL/GenBank/DDBJ whole genome shotgun (WGS) entry which is preliminary data.</text>
</comment>
<dbReference type="RefSeq" id="XP_064855203.1">
    <property type="nucleotide sequence ID" value="XM_064999131.1"/>
</dbReference>
<evidence type="ECO:0000256" key="1">
    <source>
        <dbReference type="ARBA" id="ARBA00022723"/>
    </source>
</evidence>
<name>A0AAV5QUH1_9ASCO</name>
<dbReference type="GeneID" id="90076196"/>
<dbReference type="Pfam" id="PF00172">
    <property type="entry name" value="Zn_clus"/>
    <property type="match status" value="1"/>
</dbReference>
<keyword evidence="3" id="KW-0805">Transcription regulation</keyword>
<dbReference type="Proteomes" id="UP001360560">
    <property type="component" value="Unassembled WGS sequence"/>
</dbReference>
<dbReference type="PROSITE" id="PS00463">
    <property type="entry name" value="ZN2_CY6_FUNGAL_1"/>
    <property type="match status" value="1"/>
</dbReference>
<sequence>MSEFSEDDIQSYLNIIVDNNIPIESDSDGVPTMQSAEVDHSKGLDNSGFATNGSFNSSIHNGSEQTINPAHMHHDTSILTALTTSSTFGENIIGLTFDNDYIATGEETSYPGYEIAHNDVFDNFLGNIDDKFPIDEYSENEKAMFHAPIKNTTPVVDDCDKRKINNKPIDKIVIGSNSGSKSNSIAKSKISGRITKAATKKYRSRNPLSSFDSNKLNIMKKKKNKADDSKRASIVKENFSSEVSSDKMLKIKMEEEVPQIDADEKRLMNPPLNNPSDKIIQKNASNINEYHSFSVIDYRTSKTEPAFKSFDRSCHRRYSGRVRKPVVFFDPSEEQSRAFRSSSIRSLSNNTIKKFSENSNTDLTTSRSESQSRIRQKAERSKNGCWTCRVRRKKCPEGKPACNQCLRLGSLCDGYSEERPRFMFDKIAQAKKLKEIRQQTDKFRMARIKRLHESVRKKSRNITEV</sequence>
<dbReference type="PROSITE" id="PS50048">
    <property type="entry name" value="ZN2_CY6_FUNGAL_2"/>
    <property type="match status" value="1"/>
</dbReference>
<evidence type="ECO:0000313" key="10">
    <source>
        <dbReference type="Proteomes" id="UP001360560"/>
    </source>
</evidence>
<keyword evidence="4" id="KW-0238">DNA-binding</keyword>
<dbReference type="InterPro" id="IPR052360">
    <property type="entry name" value="Transcr_Regulatory_Proteins"/>
</dbReference>
<dbReference type="InterPro" id="IPR001138">
    <property type="entry name" value="Zn2Cys6_DnaBD"/>
</dbReference>
<evidence type="ECO:0000259" key="8">
    <source>
        <dbReference type="PROSITE" id="PS50048"/>
    </source>
</evidence>
<protein>
    <recommendedName>
        <fullName evidence="8">Zn(2)-C6 fungal-type domain-containing protein</fullName>
    </recommendedName>
</protein>
<evidence type="ECO:0000256" key="2">
    <source>
        <dbReference type="ARBA" id="ARBA00022833"/>
    </source>
</evidence>
<evidence type="ECO:0000256" key="5">
    <source>
        <dbReference type="ARBA" id="ARBA00023163"/>
    </source>
</evidence>
<dbReference type="InterPro" id="IPR036864">
    <property type="entry name" value="Zn2-C6_fun-type_DNA-bd_sf"/>
</dbReference>
<gene>
    <name evidence="9" type="ORF">DASC09_055460</name>
</gene>
<evidence type="ECO:0000256" key="3">
    <source>
        <dbReference type="ARBA" id="ARBA00023015"/>
    </source>
</evidence>
<keyword evidence="6" id="KW-0539">Nucleus</keyword>
<keyword evidence="1" id="KW-0479">Metal-binding</keyword>
<dbReference type="Gene3D" id="4.10.240.10">
    <property type="entry name" value="Zn(2)-C6 fungal-type DNA-binding domain"/>
    <property type="match status" value="1"/>
</dbReference>
<dbReference type="EMBL" id="BTFZ01000019">
    <property type="protein sequence ID" value="GMM38207.1"/>
    <property type="molecule type" value="Genomic_DNA"/>
</dbReference>
<dbReference type="CDD" id="cd00067">
    <property type="entry name" value="GAL4"/>
    <property type="match status" value="1"/>
</dbReference>
<dbReference type="GO" id="GO:0000981">
    <property type="term" value="F:DNA-binding transcription factor activity, RNA polymerase II-specific"/>
    <property type="evidence" value="ECO:0007669"/>
    <property type="project" value="InterPro"/>
</dbReference>
<dbReference type="GO" id="GO:0003677">
    <property type="term" value="F:DNA binding"/>
    <property type="evidence" value="ECO:0007669"/>
    <property type="project" value="UniProtKB-KW"/>
</dbReference>
<proteinExistence type="predicted"/>
<keyword evidence="5" id="KW-0804">Transcription</keyword>
<dbReference type="SUPFAM" id="SSF57701">
    <property type="entry name" value="Zn2/Cys6 DNA-binding domain"/>
    <property type="match status" value="1"/>
</dbReference>
<feature type="domain" description="Zn(2)-C6 fungal-type" evidence="8">
    <location>
        <begin position="384"/>
        <end position="412"/>
    </location>
</feature>
<accession>A0AAV5QUH1</accession>
<evidence type="ECO:0000313" key="9">
    <source>
        <dbReference type="EMBL" id="GMM38207.1"/>
    </source>
</evidence>
<feature type="region of interest" description="Disordered" evidence="7">
    <location>
        <begin position="357"/>
        <end position="376"/>
    </location>
</feature>
<dbReference type="SMART" id="SM00066">
    <property type="entry name" value="GAL4"/>
    <property type="match status" value="1"/>
</dbReference>
<keyword evidence="10" id="KW-1185">Reference proteome</keyword>
<evidence type="ECO:0000256" key="4">
    <source>
        <dbReference type="ARBA" id="ARBA00023125"/>
    </source>
</evidence>
<dbReference type="GO" id="GO:0008270">
    <property type="term" value="F:zinc ion binding"/>
    <property type="evidence" value="ECO:0007669"/>
    <property type="project" value="InterPro"/>
</dbReference>
<evidence type="ECO:0000256" key="6">
    <source>
        <dbReference type="ARBA" id="ARBA00023242"/>
    </source>
</evidence>
<evidence type="ECO:0000256" key="7">
    <source>
        <dbReference type="SAM" id="MobiDB-lite"/>
    </source>
</evidence>
<organism evidence="9 10">
    <name type="scientific">Saccharomycopsis crataegensis</name>
    <dbReference type="NCBI Taxonomy" id="43959"/>
    <lineage>
        <taxon>Eukaryota</taxon>
        <taxon>Fungi</taxon>
        <taxon>Dikarya</taxon>
        <taxon>Ascomycota</taxon>
        <taxon>Saccharomycotina</taxon>
        <taxon>Saccharomycetes</taxon>
        <taxon>Saccharomycopsidaceae</taxon>
        <taxon>Saccharomycopsis</taxon>
    </lineage>
</organism>
<dbReference type="AlphaFoldDB" id="A0AAV5QUH1"/>
<dbReference type="PANTHER" id="PTHR36206">
    <property type="entry name" value="ASPERCRYPTIN BIOSYNTHESIS CLUSTER-SPECIFIC TRANSCRIPTION REGULATOR ATNN-RELATED"/>
    <property type="match status" value="1"/>
</dbReference>
<keyword evidence="2" id="KW-0862">Zinc</keyword>
<dbReference type="PANTHER" id="PTHR36206:SF4">
    <property type="entry name" value="HYPOTHETICAL CONSERVED PROTEIN (EUROFUNG)-RELATED"/>
    <property type="match status" value="1"/>
</dbReference>
<feature type="compositionally biased region" description="Polar residues" evidence="7">
    <location>
        <begin position="357"/>
        <end position="369"/>
    </location>
</feature>